<reference evidence="2" key="1">
    <citation type="journal article" date="2014" name="Int. J. Syst. Evol. Microbiol.">
        <title>Complete genome sequence of Corynebacterium casei LMG S-19264T (=DSM 44701T), isolated from a smear-ripened cheese.</title>
        <authorList>
            <consortium name="US DOE Joint Genome Institute (JGI-PGF)"/>
            <person name="Walter F."/>
            <person name="Albersmeier A."/>
            <person name="Kalinowski J."/>
            <person name="Ruckert C."/>
        </authorList>
    </citation>
    <scope>NUCLEOTIDE SEQUENCE</scope>
    <source>
        <strain evidence="2">VKM B-2347</strain>
    </source>
</reference>
<dbReference type="Proteomes" id="UP001143372">
    <property type="component" value="Unassembled WGS sequence"/>
</dbReference>
<keyword evidence="3" id="KW-1185">Reference proteome</keyword>
<protein>
    <submittedName>
        <fullName evidence="2">Uncharacterized protein</fullName>
    </submittedName>
</protein>
<feature type="chain" id="PRO_5040751172" evidence="1">
    <location>
        <begin position="26"/>
        <end position="133"/>
    </location>
</feature>
<evidence type="ECO:0000313" key="3">
    <source>
        <dbReference type="Proteomes" id="UP001143372"/>
    </source>
</evidence>
<organism evidence="2 3">
    <name type="scientific">Hansschlegelia plantiphila</name>
    <dbReference type="NCBI Taxonomy" id="374655"/>
    <lineage>
        <taxon>Bacteria</taxon>
        <taxon>Pseudomonadati</taxon>
        <taxon>Pseudomonadota</taxon>
        <taxon>Alphaproteobacteria</taxon>
        <taxon>Hyphomicrobiales</taxon>
        <taxon>Methylopilaceae</taxon>
        <taxon>Hansschlegelia</taxon>
    </lineage>
</organism>
<gene>
    <name evidence="2" type="ORF">GCM10008179_06650</name>
</gene>
<dbReference type="EMBL" id="BSFI01000003">
    <property type="protein sequence ID" value="GLK67027.1"/>
    <property type="molecule type" value="Genomic_DNA"/>
</dbReference>
<sequence length="133" mass="14214">MRSFAALVAPLALAAALTASFEARAQNLDPRLEAAYRSRGMAGVLAMLNACYATASKAIPRVVDCANLDAAAYGLDRAAQASFRMPATPGFSRYETRERIVRAMRRSGAKPADIDPSLDVVARHVGGYALELR</sequence>
<name>A0A9W6IYG6_9HYPH</name>
<proteinExistence type="predicted"/>
<dbReference type="AlphaFoldDB" id="A0A9W6IYG6"/>
<evidence type="ECO:0000256" key="1">
    <source>
        <dbReference type="SAM" id="SignalP"/>
    </source>
</evidence>
<comment type="caution">
    <text evidence="2">The sequence shown here is derived from an EMBL/GenBank/DDBJ whole genome shotgun (WGS) entry which is preliminary data.</text>
</comment>
<reference evidence="2" key="2">
    <citation type="submission" date="2023-01" db="EMBL/GenBank/DDBJ databases">
        <authorList>
            <person name="Sun Q."/>
            <person name="Evtushenko L."/>
        </authorList>
    </citation>
    <scope>NUCLEOTIDE SEQUENCE</scope>
    <source>
        <strain evidence="2">VKM B-2347</strain>
    </source>
</reference>
<evidence type="ECO:0000313" key="2">
    <source>
        <dbReference type="EMBL" id="GLK67027.1"/>
    </source>
</evidence>
<keyword evidence="1" id="KW-0732">Signal</keyword>
<accession>A0A9W6IYG6</accession>
<dbReference type="RefSeq" id="WP_271167293.1">
    <property type="nucleotide sequence ID" value="NZ_BSFI01000003.1"/>
</dbReference>
<feature type="signal peptide" evidence="1">
    <location>
        <begin position="1"/>
        <end position="25"/>
    </location>
</feature>